<dbReference type="Gene3D" id="3.40.50.300">
    <property type="entry name" value="P-loop containing nucleotide triphosphate hydrolases"/>
    <property type="match status" value="1"/>
</dbReference>
<dbReference type="InterPro" id="IPR027417">
    <property type="entry name" value="P-loop_NTPase"/>
</dbReference>
<protein>
    <submittedName>
        <fullName evidence="1">Uncharacterized protein</fullName>
    </submittedName>
</protein>
<dbReference type="EMBL" id="CACRUW010000012">
    <property type="protein sequence ID" value="VYU20267.1"/>
    <property type="molecule type" value="Genomic_DNA"/>
</dbReference>
<gene>
    <name evidence="1" type="ORF">PDLFYP31_00224</name>
</gene>
<dbReference type="GO" id="GO:0005524">
    <property type="term" value="F:ATP binding"/>
    <property type="evidence" value="ECO:0007669"/>
    <property type="project" value="InterPro"/>
</dbReference>
<reference evidence="1" key="1">
    <citation type="submission" date="2019-11" db="EMBL/GenBank/DDBJ databases">
        <authorList>
            <person name="Feng L."/>
        </authorList>
    </citation>
    <scope>NUCLEOTIDE SEQUENCE</scope>
    <source>
        <strain evidence="1">PdistasonisLFYP31</strain>
    </source>
</reference>
<dbReference type="AlphaFoldDB" id="A0A6N3D3F3"/>
<sequence>MQKKHLVLDTYNSLFAPIVKFIHDYHEELKDYPIEFNSTFAIRNFGERLFDYVSQQAAGSYYGKEQGASRIKDSIDSIDISNIQSIVEFACLINDDLLYDKRDGQNIDREVEAQLKKGHTKQELYDFIYGMDYVIPFFQLRMNGKPLSSLSPGERGALLLLLYLFIDMDDKPLIIDQPEENLDNESVFKYLVHFIKTAKKKRQIIMVTHNPNLAVVCDADQIIQMKIDKLDGNKVTYESGAIENPKMNKVIVDILEGTYPAFHNRDCKYFDKTI</sequence>
<name>A0A6N3D3F3_PARDI</name>
<dbReference type="GO" id="GO:0016887">
    <property type="term" value="F:ATP hydrolysis activity"/>
    <property type="evidence" value="ECO:0007669"/>
    <property type="project" value="InterPro"/>
</dbReference>
<evidence type="ECO:0000313" key="1">
    <source>
        <dbReference type="EMBL" id="VYU20267.1"/>
    </source>
</evidence>
<organism evidence="1">
    <name type="scientific">Parabacteroides distasonis</name>
    <dbReference type="NCBI Taxonomy" id="823"/>
    <lineage>
        <taxon>Bacteria</taxon>
        <taxon>Pseudomonadati</taxon>
        <taxon>Bacteroidota</taxon>
        <taxon>Bacteroidia</taxon>
        <taxon>Bacteroidales</taxon>
        <taxon>Tannerellaceae</taxon>
        <taxon>Parabacteroides</taxon>
    </lineage>
</organism>
<dbReference type="SUPFAM" id="SSF52540">
    <property type="entry name" value="P-loop containing nucleoside triphosphate hydrolases"/>
    <property type="match status" value="1"/>
</dbReference>
<proteinExistence type="predicted"/>
<dbReference type="CDD" id="cd00267">
    <property type="entry name" value="ABC_ATPase"/>
    <property type="match status" value="1"/>
</dbReference>
<accession>A0A6N3D3F3</accession>